<dbReference type="Pfam" id="PF02330">
    <property type="entry name" value="MAM33"/>
    <property type="match status" value="2"/>
</dbReference>
<organism evidence="1 2">
    <name type="scientific">Papaver somniferum</name>
    <name type="common">Opium poppy</name>
    <dbReference type="NCBI Taxonomy" id="3469"/>
    <lineage>
        <taxon>Eukaryota</taxon>
        <taxon>Viridiplantae</taxon>
        <taxon>Streptophyta</taxon>
        <taxon>Embryophyta</taxon>
        <taxon>Tracheophyta</taxon>
        <taxon>Spermatophyta</taxon>
        <taxon>Magnoliopsida</taxon>
        <taxon>Ranunculales</taxon>
        <taxon>Papaveraceae</taxon>
        <taxon>Papaveroideae</taxon>
        <taxon>Papaver</taxon>
    </lineage>
</organism>
<dbReference type="EMBL" id="CM010723">
    <property type="protein sequence ID" value="RZC76688.1"/>
    <property type="molecule type" value="Genomic_DNA"/>
</dbReference>
<dbReference type="Proteomes" id="UP000316621">
    <property type="component" value="Chromosome 9"/>
</dbReference>
<dbReference type="AlphaFoldDB" id="A0A4Y7KWY3"/>
<accession>A0A4Y7KWY3</accession>
<protein>
    <submittedName>
        <fullName evidence="1">Uncharacterized protein</fullName>
    </submittedName>
</protein>
<dbReference type="GO" id="GO:0005759">
    <property type="term" value="C:mitochondrial matrix"/>
    <property type="evidence" value="ECO:0007669"/>
    <property type="project" value="InterPro"/>
</dbReference>
<dbReference type="InterPro" id="IPR003428">
    <property type="entry name" value="MAM33"/>
</dbReference>
<gene>
    <name evidence="1" type="ORF">C5167_000833</name>
</gene>
<dbReference type="PANTHER" id="PTHR10826">
    <property type="entry name" value="COMPLEMENT COMPONENT 1"/>
    <property type="match status" value="1"/>
</dbReference>
<reference evidence="1 2" key="1">
    <citation type="journal article" date="2018" name="Science">
        <title>The opium poppy genome and morphinan production.</title>
        <authorList>
            <person name="Guo L."/>
            <person name="Winzer T."/>
            <person name="Yang X."/>
            <person name="Li Y."/>
            <person name="Ning Z."/>
            <person name="He Z."/>
            <person name="Teodor R."/>
            <person name="Lu Y."/>
            <person name="Bowser T.A."/>
            <person name="Graham I.A."/>
            <person name="Ye K."/>
        </authorList>
    </citation>
    <scope>NUCLEOTIDE SEQUENCE [LARGE SCALE GENOMIC DNA]</scope>
    <source>
        <strain evidence="2">cv. HN1</strain>
        <tissue evidence="1">Leaves</tissue>
    </source>
</reference>
<evidence type="ECO:0000313" key="2">
    <source>
        <dbReference type="Proteomes" id="UP000316621"/>
    </source>
</evidence>
<sequence>MATLSRMTKKAASSVIPLANRNCTSAIFSTPLKTSSTTIRSISTSNITNLSRQVSRATTIPTHHHISAPPNKGSNSEDTLLSMIESEINCSEDKFHEFVEAPTEFPFKIVDNVSKESIILTREFQGEEIKVTVYGPYHYQEEDSEDDQYEEKQEKSDPSQYVRLNVSISKKSGLTLELSVTADAADGIVRLLVKNPNAPHDYLAYKEPDILDLDEKLQKAFHTYLEVRGFEPSIGKFLCEYMTKKKHMECTTNTKWLKSLKNFISFTLKEFPFKIVEEDAGKRTITLTREYQGDEEIKVTASHEFGQCLLLKGIFSNKSGLTLEFYGSVRAADHGIRIKSVQKVQNAFHIYLEDRGIEPSITKVLYDCMVEAPRDFPFMIEDNPWNDRTITLTREYQGDEIKVIVHCHKDSGNYIELDVSVSNKSGFTLKCSVVDDYSTEGYTIRYLAVENPNASDDYIACGNDDFSHLDENLQKALRTYLEVRGIEFGIYNFLYEYMSNRKYKKYTAWLKKLKNFIAS</sequence>
<dbReference type="SUPFAM" id="SSF54529">
    <property type="entry name" value="Mitochondrial glycoprotein MAM33-like"/>
    <property type="match status" value="3"/>
</dbReference>
<name>A0A4Y7KWY3_PAPSO</name>
<evidence type="ECO:0000313" key="1">
    <source>
        <dbReference type="EMBL" id="RZC76688.1"/>
    </source>
</evidence>
<dbReference type="Gramene" id="RZC76688">
    <property type="protein sequence ID" value="RZC76688"/>
    <property type="gene ID" value="C5167_000833"/>
</dbReference>
<dbReference type="InterPro" id="IPR036561">
    <property type="entry name" value="MAM33_sf"/>
</dbReference>
<dbReference type="PANTHER" id="PTHR10826:SF41">
    <property type="entry name" value="MITOCHONDRIAL GLYCOPROTEIN FAMILY PROTEIN"/>
    <property type="match status" value="1"/>
</dbReference>
<dbReference type="OMA" id="LANRNCT"/>
<keyword evidence="2" id="KW-1185">Reference proteome</keyword>
<dbReference type="Gene3D" id="3.10.280.10">
    <property type="entry name" value="Mitochondrial glycoprotein"/>
    <property type="match status" value="2"/>
</dbReference>
<proteinExistence type="predicted"/>